<evidence type="ECO:0000313" key="5">
    <source>
        <dbReference type="Proteomes" id="UP000515861"/>
    </source>
</evidence>
<accession>A0A7G9L5H2</accession>
<evidence type="ECO:0000256" key="2">
    <source>
        <dbReference type="ARBA" id="ARBA00022801"/>
    </source>
</evidence>
<feature type="domain" description="Phospholipase/carboxylesterase/thioesterase" evidence="3">
    <location>
        <begin position="50"/>
        <end position="222"/>
    </location>
</feature>
<keyword evidence="5" id="KW-1185">Reference proteome</keyword>
<name>A0A7G9L5H2_9SPHN</name>
<evidence type="ECO:0000259" key="3">
    <source>
        <dbReference type="Pfam" id="PF02230"/>
    </source>
</evidence>
<protein>
    <submittedName>
        <fullName evidence="4">Phospholipase</fullName>
    </submittedName>
</protein>
<reference evidence="4 5" key="1">
    <citation type="submission" date="2020-08" db="EMBL/GenBank/DDBJ databases">
        <title>Sphingomonas sp. sand1-3 16S ribosomal RNA gene Genome sequencing and assembly.</title>
        <authorList>
            <person name="Kang M."/>
        </authorList>
    </citation>
    <scope>NUCLEOTIDE SEQUENCE [LARGE SCALE GENOMIC DNA]</scope>
    <source>
        <strain evidence="5">sand1-3</strain>
    </source>
</reference>
<keyword evidence="1" id="KW-0732">Signal</keyword>
<dbReference type="InterPro" id="IPR003140">
    <property type="entry name" value="PLipase/COase/thioEstase"/>
</dbReference>
<dbReference type="Pfam" id="PF02230">
    <property type="entry name" value="Abhydrolase_2"/>
    <property type="match status" value="1"/>
</dbReference>
<dbReference type="PANTHER" id="PTHR43037:SF5">
    <property type="entry name" value="FERULOYL ESTERASE"/>
    <property type="match status" value="1"/>
</dbReference>
<sequence length="235" mass="24909">MSAPAEARTNSARLAARPVAAAVDALPAGRTALDHGAIAYRPAGIAAPMPLLVVMHGAGGSAANMLQPLEEAADRHKVLLLSLQSSGRTWDLIERVGRSPDRVPRADFGPDVRRTDAVLRTLFQRVPVDPRRIVIGGFSDGATYALSLGMANAGLFRGVIALSPGFFVFPDRTDTRQRLFVAHGRKDDVLLFAQAEGIAGLLRQAGADVRFRPFDGGHQISRAIVDEGLAFALGG</sequence>
<evidence type="ECO:0000256" key="1">
    <source>
        <dbReference type="ARBA" id="ARBA00022729"/>
    </source>
</evidence>
<dbReference type="PANTHER" id="PTHR43037">
    <property type="entry name" value="UNNAMED PRODUCT-RELATED"/>
    <property type="match status" value="1"/>
</dbReference>
<keyword evidence="2" id="KW-0378">Hydrolase</keyword>
<organism evidence="4 5">
    <name type="scientific">Sphingomonas sabuli</name>
    <dbReference type="NCBI Taxonomy" id="2764186"/>
    <lineage>
        <taxon>Bacteria</taxon>
        <taxon>Pseudomonadati</taxon>
        <taxon>Pseudomonadota</taxon>
        <taxon>Alphaproteobacteria</taxon>
        <taxon>Sphingomonadales</taxon>
        <taxon>Sphingomonadaceae</taxon>
        <taxon>Sphingomonas</taxon>
    </lineage>
</organism>
<dbReference type="AlphaFoldDB" id="A0A7G9L5H2"/>
<dbReference type="RefSeq" id="WP_187480825.1">
    <property type="nucleotide sequence ID" value="NZ_CP060697.1"/>
</dbReference>
<dbReference type="KEGG" id="ssau:H8M03_06030"/>
<dbReference type="InterPro" id="IPR029058">
    <property type="entry name" value="AB_hydrolase_fold"/>
</dbReference>
<dbReference type="InterPro" id="IPR050955">
    <property type="entry name" value="Plant_Biomass_Hydrol_Est"/>
</dbReference>
<dbReference type="EMBL" id="CP060697">
    <property type="protein sequence ID" value="QNM83871.1"/>
    <property type="molecule type" value="Genomic_DNA"/>
</dbReference>
<proteinExistence type="predicted"/>
<dbReference type="Proteomes" id="UP000515861">
    <property type="component" value="Chromosome"/>
</dbReference>
<dbReference type="Gene3D" id="3.40.50.1820">
    <property type="entry name" value="alpha/beta hydrolase"/>
    <property type="match status" value="1"/>
</dbReference>
<gene>
    <name evidence="4" type="ORF">H8M03_06030</name>
</gene>
<dbReference type="GO" id="GO:0016787">
    <property type="term" value="F:hydrolase activity"/>
    <property type="evidence" value="ECO:0007669"/>
    <property type="project" value="UniProtKB-KW"/>
</dbReference>
<evidence type="ECO:0000313" key="4">
    <source>
        <dbReference type="EMBL" id="QNM83871.1"/>
    </source>
</evidence>
<dbReference type="SUPFAM" id="SSF53474">
    <property type="entry name" value="alpha/beta-Hydrolases"/>
    <property type="match status" value="1"/>
</dbReference>